<dbReference type="EMBL" id="CP034549">
    <property type="protein sequence ID" value="AZQ44102.1"/>
    <property type="molecule type" value="Genomic_DNA"/>
</dbReference>
<feature type="domain" description="Antitoxin SocA-like Panacea" evidence="1">
    <location>
        <begin position="32"/>
        <end position="134"/>
    </location>
</feature>
<reference evidence="2 3" key="1">
    <citation type="submission" date="2018-12" db="EMBL/GenBank/DDBJ databases">
        <title>Complete genome of Nonlabens sp. MJ115.</title>
        <authorList>
            <person name="Choi H.S."/>
            <person name="Jung J."/>
        </authorList>
    </citation>
    <scope>NUCLEOTIDE SEQUENCE [LARGE SCALE GENOMIC DNA]</scope>
    <source>
        <strain evidence="2 3">MJ115</strain>
    </source>
</reference>
<dbReference type="AlphaFoldDB" id="A0A3S9MY85"/>
<proteinExistence type="predicted"/>
<dbReference type="Proteomes" id="UP000279600">
    <property type="component" value="Chromosome"/>
</dbReference>
<organism evidence="2 3">
    <name type="scientific">Nonlabens ponticola</name>
    <dbReference type="NCBI Taxonomy" id="2496866"/>
    <lineage>
        <taxon>Bacteria</taxon>
        <taxon>Pseudomonadati</taxon>
        <taxon>Bacteroidota</taxon>
        <taxon>Flavobacteriia</taxon>
        <taxon>Flavobacteriales</taxon>
        <taxon>Flavobacteriaceae</taxon>
        <taxon>Nonlabens</taxon>
    </lineage>
</organism>
<keyword evidence="3" id="KW-1185">Reference proteome</keyword>
<name>A0A3S9MY85_9FLAO</name>
<evidence type="ECO:0000313" key="2">
    <source>
        <dbReference type="EMBL" id="AZQ44102.1"/>
    </source>
</evidence>
<protein>
    <submittedName>
        <fullName evidence="2">DUF4065 domain-containing protein</fullName>
    </submittedName>
</protein>
<evidence type="ECO:0000259" key="1">
    <source>
        <dbReference type="Pfam" id="PF13274"/>
    </source>
</evidence>
<evidence type="ECO:0000313" key="3">
    <source>
        <dbReference type="Proteomes" id="UP000279600"/>
    </source>
</evidence>
<accession>A0A3S9MY85</accession>
<dbReference type="InterPro" id="IPR025272">
    <property type="entry name" value="SocA_Panacea"/>
</dbReference>
<dbReference type="KEGG" id="noj:EJ995_07605"/>
<gene>
    <name evidence="2" type="ORF">EJ995_07605</name>
</gene>
<dbReference type="Pfam" id="PF13274">
    <property type="entry name" value="SocA_Panacea"/>
    <property type="match status" value="1"/>
</dbReference>
<sequence length="167" mass="19196">MSIERKELALIDSNNLVDYILVRGGAMSHLKIQKILFYIQAYHLAYFDVPIIEDEFQAWVHGPVSRKIYNSARDLSILHTELKFVLDEGELDPAIIVNDTLTASQMEVVNDVIDELKELSGLQLENMTHSEEPWIYARRGYDAGQRCEVVIPNECIRDYYKSQVYGG</sequence>
<dbReference type="RefSeq" id="WP_126447207.1">
    <property type="nucleotide sequence ID" value="NZ_CP034549.1"/>
</dbReference>
<dbReference type="OrthoDB" id="9799173at2"/>